<feature type="active site" evidence="1 2">
    <location>
        <position position="300"/>
    </location>
</feature>
<reference evidence="4 5" key="1">
    <citation type="journal article" date="2013" name="Int. J. Syst. Evol. Microbiol.">
        <title>Tumebacillus flagellatus sp. nov., an alpha-amylase/pullulanase-producing bacterium isolated from cassava wastewater.</title>
        <authorList>
            <person name="Wang Q."/>
            <person name="Xie N."/>
            <person name="Qin Y."/>
            <person name="Shen N."/>
            <person name="Zhu J."/>
            <person name="Mi H."/>
            <person name="Huang R."/>
        </authorList>
    </citation>
    <scope>NUCLEOTIDE SEQUENCE [LARGE SCALE GENOMIC DNA]</scope>
    <source>
        <strain evidence="4 5">GST4</strain>
    </source>
</reference>
<dbReference type="AlphaFoldDB" id="A0A074MCU5"/>
<evidence type="ECO:0000313" key="5">
    <source>
        <dbReference type="Proteomes" id="UP000027931"/>
    </source>
</evidence>
<dbReference type="EMBL" id="JMIR01000009">
    <property type="protein sequence ID" value="KEO83697.1"/>
    <property type="molecule type" value="Genomic_DNA"/>
</dbReference>
<organism evidence="4 5">
    <name type="scientific">Tumebacillus flagellatus</name>
    <dbReference type="NCBI Taxonomy" id="1157490"/>
    <lineage>
        <taxon>Bacteria</taxon>
        <taxon>Bacillati</taxon>
        <taxon>Bacillota</taxon>
        <taxon>Bacilli</taxon>
        <taxon>Bacillales</taxon>
        <taxon>Alicyclobacillaceae</taxon>
        <taxon>Tumebacillus</taxon>
    </lineage>
</organism>
<dbReference type="EC" id="2.3.1.-" evidence="1"/>
<keyword evidence="1" id="KW-0012">Acyltransferase</keyword>
<dbReference type="InterPro" id="IPR029058">
    <property type="entry name" value="AB_hydrolase_fold"/>
</dbReference>
<keyword evidence="1" id="KW-0808">Transferase</keyword>
<keyword evidence="1" id="KW-0963">Cytoplasm</keyword>
<accession>A0A074MCU5</accession>
<dbReference type="InterPro" id="IPR022742">
    <property type="entry name" value="Hydrolase_4"/>
</dbReference>
<dbReference type="Pfam" id="PF12146">
    <property type="entry name" value="Hydrolase_4"/>
    <property type="match status" value="1"/>
</dbReference>
<dbReference type="RefSeq" id="WP_038086574.1">
    <property type="nucleotide sequence ID" value="NZ_JMIR01000009.1"/>
</dbReference>
<proteinExistence type="inferred from homology"/>
<feature type="active site" evidence="2">
    <location>
        <position position="333"/>
    </location>
</feature>
<dbReference type="PANTHER" id="PTHR32268:SF11">
    <property type="entry name" value="HOMOSERINE O-ACETYLTRANSFERASE"/>
    <property type="match status" value="1"/>
</dbReference>
<feature type="domain" description="Serine aminopeptidase S33" evidence="3">
    <location>
        <begin position="155"/>
        <end position="326"/>
    </location>
</feature>
<dbReference type="GO" id="GO:0009092">
    <property type="term" value="P:homoserine metabolic process"/>
    <property type="evidence" value="ECO:0007669"/>
    <property type="project" value="TreeGrafter"/>
</dbReference>
<dbReference type="ESTHER" id="9bacl-a0a074mcu5">
    <property type="family name" value="Homoserine_transacetylase"/>
</dbReference>
<evidence type="ECO:0000256" key="1">
    <source>
        <dbReference type="HAMAP-Rule" id="MF_00296"/>
    </source>
</evidence>
<comment type="subunit">
    <text evidence="1">Homodimer.</text>
</comment>
<dbReference type="NCBIfam" id="NF005262">
    <property type="entry name" value="PRK06765.1"/>
    <property type="match status" value="1"/>
</dbReference>
<dbReference type="InterPro" id="IPR008220">
    <property type="entry name" value="HAT_MetX-like"/>
</dbReference>
<evidence type="ECO:0000313" key="4">
    <source>
        <dbReference type="EMBL" id="KEO83697.1"/>
    </source>
</evidence>
<dbReference type="HAMAP" id="MF_00296">
    <property type="entry name" value="MetX_acyltransf"/>
    <property type="match status" value="1"/>
</dbReference>
<name>A0A074MCU5_9BACL</name>
<dbReference type="GO" id="GO:0009086">
    <property type="term" value="P:methionine biosynthetic process"/>
    <property type="evidence" value="ECO:0007669"/>
    <property type="project" value="TreeGrafter"/>
</dbReference>
<dbReference type="GO" id="GO:0004414">
    <property type="term" value="F:homoserine O-acetyltransferase activity"/>
    <property type="evidence" value="ECO:0007669"/>
    <property type="project" value="TreeGrafter"/>
</dbReference>
<keyword evidence="5" id="KW-1185">Reference proteome</keyword>
<evidence type="ECO:0000259" key="3">
    <source>
        <dbReference type="Pfam" id="PF12146"/>
    </source>
</evidence>
<evidence type="ECO:0000256" key="2">
    <source>
        <dbReference type="PIRSR" id="PIRSR000443-1"/>
    </source>
</evidence>
<dbReference type="eggNOG" id="COG2021">
    <property type="taxonomic scope" value="Bacteria"/>
</dbReference>
<dbReference type="PIRSF" id="PIRSF000443">
    <property type="entry name" value="Homoser_Ac_trans"/>
    <property type="match status" value="1"/>
</dbReference>
<comment type="subcellular location">
    <subcellularLocation>
        <location evidence="1">Cytoplasm</location>
    </subcellularLocation>
</comment>
<protein>
    <recommendedName>
        <fullName evidence="1">Probable acyltransferase</fullName>
        <ecNumber evidence="1">2.3.1.-</ecNumber>
    </recommendedName>
</protein>
<dbReference type="Proteomes" id="UP000027931">
    <property type="component" value="Unassembled WGS sequence"/>
</dbReference>
<dbReference type="SUPFAM" id="SSF53474">
    <property type="entry name" value="alpha/beta-Hydrolases"/>
    <property type="match status" value="1"/>
</dbReference>
<comment type="similarity">
    <text evidence="1">Belongs to the AB hydrolase superfamily. MetX family.</text>
</comment>
<dbReference type="PANTHER" id="PTHR32268">
    <property type="entry name" value="HOMOSERINE O-ACETYLTRANSFERASE"/>
    <property type="match status" value="1"/>
</dbReference>
<keyword evidence="1" id="KW-0028">Amino-acid biosynthesis</keyword>
<dbReference type="STRING" id="1157490.EL26_08575"/>
<dbReference type="Gene3D" id="3.40.50.1820">
    <property type="entry name" value="alpha/beta hydrolase"/>
    <property type="match status" value="1"/>
</dbReference>
<feature type="active site" description="Nucleophile" evidence="2">
    <location>
        <position position="159"/>
    </location>
</feature>
<comment type="caution">
    <text evidence="4">The sequence shown here is derived from an EMBL/GenBank/DDBJ whole genome shotgun (WGS) entry which is preliminary data.</text>
</comment>
<sequence>MLVVKKRFAVQQFRFETGVTLPVEIGYETYGTLNEDRSNAILICHYFSGTSHSGGSGYLEDPDERTAATLRPGWWESLIGPGKAFDTDRFFLISSDVICNLHPRNPYVVTTGPATIDPQTGEPYGMSFPQVTIRDFVQIQRQLLDFLGVETLYCAAGPSMGGMQALQWAVEYPERVRKVIAVITTGQTSAYTSVMPLQIGIDAIAQSPQSGLLLASKALTIQSDNKLADTVWRENASTSMPYQTAIEEAIRKNIVDADPLHWLYLARACQTFSLQQGFDSLQEALSRIQADVLLIPCDTDRLFPPEESRCLLEQLRKAGKNAEYYEFSSQRGHYAGVLEGEKIAEPIREYLLRS</sequence>
<dbReference type="GO" id="GO:0005737">
    <property type="term" value="C:cytoplasm"/>
    <property type="evidence" value="ECO:0007669"/>
    <property type="project" value="UniProtKB-SubCell"/>
</dbReference>
<dbReference type="OrthoDB" id="9800754at2"/>
<comment type="caution">
    <text evidence="1">Lacks conserved residue(s) required for the propagation of feature annotation.</text>
</comment>
<gene>
    <name evidence="4" type="ORF">EL26_08575</name>
</gene>